<name>A0A834ITC6_RHYFE</name>
<dbReference type="EMBL" id="JAACXV010000039">
    <property type="protein sequence ID" value="KAF7285995.1"/>
    <property type="molecule type" value="Genomic_DNA"/>
</dbReference>
<dbReference type="Gene3D" id="2.70.160.11">
    <property type="entry name" value="Hnrnp arginine n-methyltransferase1"/>
    <property type="match status" value="2"/>
</dbReference>
<dbReference type="CDD" id="cd02440">
    <property type="entry name" value="AdoMet_MTases"/>
    <property type="match status" value="1"/>
</dbReference>
<dbReference type="FunFam" id="3.40.50.150:FF:000071">
    <property type="entry name" value="Protein arginine N-methyltransferase 7"/>
    <property type="match status" value="1"/>
</dbReference>
<dbReference type="PANTHER" id="PTHR11006">
    <property type="entry name" value="PROTEIN ARGININE N-METHYLTRANSFERASE"/>
    <property type="match status" value="1"/>
</dbReference>
<dbReference type="InterPro" id="IPR055135">
    <property type="entry name" value="PRMT_dom"/>
</dbReference>
<dbReference type="Pfam" id="PF06325">
    <property type="entry name" value="PrmA"/>
    <property type="match status" value="1"/>
</dbReference>
<evidence type="ECO:0000256" key="7">
    <source>
        <dbReference type="PROSITE-ProRule" id="PRU01015"/>
    </source>
</evidence>
<evidence type="ECO:0000313" key="9">
    <source>
        <dbReference type="EMBL" id="KAF7285995.1"/>
    </source>
</evidence>
<comment type="caution">
    <text evidence="9">The sequence shown here is derived from an EMBL/GenBank/DDBJ whole genome shotgun (WGS) entry which is preliminary data.</text>
</comment>
<evidence type="ECO:0000256" key="4">
    <source>
        <dbReference type="ARBA" id="ARBA00022737"/>
    </source>
</evidence>
<dbReference type="Gene3D" id="3.40.50.150">
    <property type="entry name" value="Vaccinia Virus protein VP39"/>
    <property type="match status" value="2"/>
</dbReference>
<reference evidence="9" key="1">
    <citation type="submission" date="2020-08" db="EMBL/GenBank/DDBJ databases">
        <title>Genome sequencing and assembly of the red palm weevil Rhynchophorus ferrugineus.</title>
        <authorList>
            <person name="Dias G.B."/>
            <person name="Bergman C.M."/>
            <person name="Manee M."/>
        </authorList>
    </citation>
    <scope>NUCLEOTIDE SEQUENCE</scope>
    <source>
        <strain evidence="9">AA-2017</strain>
        <tissue evidence="9">Whole larva</tissue>
    </source>
</reference>
<dbReference type="FunFam" id="3.40.50.150:FF:000070">
    <property type="entry name" value="Protein arginine N-methyltransferase 7"/>
    <property type="match status" value="1"/>
</dbReference>
<dbReference type="GO" id="GO:0042054">
    <property type="term" value="F:histone methyltransferase activity"/>
    <property type="evidence" value="ECO:0007669"/>
    <property type="project" value="TreeGrafter"/>
</dbReference>
<dbReference type="InterPro" id="IPR029063">
    <property type="entry name" value="SAM-dependent_MTases_sf"/>
</dbReference>
<dbReference type="InterPro" id="IPR025799">
    <property type="entry name" value="Arg_MeTrfase"/>
</dbReference>
<keyword evidence="3 7" id="KW-0949">S-adenosyl-L-methionine</keyword>
<accession>A0A834ITC6</accession>
<feature type="domain" description="Protein arginine N-methyltransferase" evidence="8">
    <location>
        <begin position="176"/>
        <end position="340"/>
    </location>
</feature>
<evidence type="ECO:0000256" key="5">
    <source>
        <dbReference type="ARBA" id="ARBA00025081"/>
    </source>
</evidence>
<dbReference type="Proteomes" id="UP000625711">
    <property type="component" value="Unassembled WGS sequence"/>
</dbReference>
<dbReference type="PROSITE" id="PS51678">
    <property type="entry name" value="SAM_MT_PRMT"/>
    <property type="match status" value="2"/>
</dbReference>
<evidence type="ECO:0000256" key="1">
    <source>
        <dbReference type="ARBA" id="ARBA00022603"/>
    </source>
</evidence>
<dbReference type="AlphaFoldDB" id="A0A834ITC6"/>
<keyword evidence="4" id="KW-0677">Repeat</keyword>
<protein>
    <recommendedName>
        <fullName evidence="6">Protein arginine N-methyltransferase</fullName>
        <ecNumber evidence="6">2.1.1.-</ecNumber>
    </recommendedName>
</protein>
<dbReference type="EC" id="2.1.1.-" evidence="6"/>
<evidence type="ECO:0000256" key="2">
    <source>
        <dbReference type="ARBA" id="ARBA00022679"/>
    </source>
</evidence>
<keyword evidence="10" id="KW-1185">Reference proteome</keyword>
<dbReference type="PANTHER" id="PTHR11006:SF4">
    <property type="entry name" value="PROTEIN ARGININE N-METHYLTRANSFERASE 7"/>
    <property type="match status" value="1"/>
</dbReference>
<dbReference type="GO" id="GO:0032259">
    <property type="term" value="P:methylation"/>
    <property type="evidence" value="ECO:0007669"/>
    <property type="project" value="UniProtKB-KW"/>
</dbReference>
<dbReference type="InterPro" id="IPR014644">
    <property type="entry name" value="MeTrfase_PRMT7"/>
</dbReference>
<dbReference type="GO" id="GO:0016274">
    <property type="term" value="F:protein-arginine N-methyltransferase activity"/>
    <property type="evidence" value="ECO:0007669"/>
    <property type="project" value="InterPro"/>
</dbReference>
<sequence length="675" mass="77302">MSVFVQKLNPLTGNNDWVVQNEEYDYHQEVARSAFADMLHDTERNQLYEKALIIAINKMHSLGKKANVLDIGTGTGLLSMMAVRNGADNVIACEAFKPMSDCALKVIDSNGFKDKICIIPKRSTELTVGNDGDMLERCNILVTEVFDTELIGEGALSTFSHAHKHLLEKDCIVVPDNATVYAQVVECPLAQNWNKLKDYYNDDLEILIKIPQSIKQCPGSAAVHDIQLSQLPITSFNSLVNPIPVLRFDWSGKTPFIFTRSTINSLKSKHDGNAQMVFMWWELQMDIEGKYILSCAPYWAHPQSKEKLTKNIPWRDHWIQAIYYFPEEVKVKKDQEIHLISCHDEYSLWFNLKTNLRVSDADYVNPICHCGLHMSYSRTRIGQINDMKRNKKYLNVLEKNINNDSVVLFLNEGFYYGLVASKLGAKQLYFLESNTFSRRILENIIEYNDIKNSVIFEKADDLKSVNLNNVTIVFGEPYFSSSILPWDNLLFLYLNESIRTLLNDNVKIFPMKCILKGIAVKFDHLHKIRAPLGVCEGFAMKHFDNLICESSNISDDSVEAQPLWEYPCTAVSEEVKIMELDLTKECTTNLESSLMFKMESECNGIALWIDWSLDGSLRNTITTGPLIPPMVGKEIEWDKYIRQGVYLLPQSTSHDINFHFIFNFKDGNIKFKFSE</sequence>
<comment type="similarity">
    <text evidence="6">Belongs to the class I-like SAM-binding methyltransferase superfamily. Protein arginine N-methyltransferase family. PRMT7 subfamily.</text>
</comment>
<dbReference type="OrthoDB" id="412876at2759"/>
<dbReference type="FunFam" id="2.70.160.11:FF:000014">
    <property type="entry name" value="Protein arginine N-methyltransferase 7"/>
    <property type="match status" value="1"/>
</dbReference>
<dbReference type="SUPFAM" id="SSF53335">
    <property type="entry name" value="S-adenosyl-L-methionine-dependent methyltransferases"/>
    <property type="match status" value="2"/>
</dbReference>
<evidence type="ECO:0000256" key="3">
    <source>
        <dbReference type="ARBA" id="ARBA00022691"/>
    </source>
</evidence>
<comment type="function">
    <text evidence="5">Essential arginine methyltransferase that can both catalyze the formation of omega-N monomethylarginine (MMA) and symmetrical dimethylarginine (sDMA). Specifically mediates the symmetrical dimethylation of arginine residues in the small nuclear ribonucleoproteins SmD1 and SmD3.</text>
</comment>
<keyword evidence="2 7" id="KW-0808">Transferase</keyword>
<keyword evidence="1 7" id="KW-0489">Methyltransferase</keyword>
<evidence type="ECO:0000256" key="6">
    <source>
        <dbReference type="PIRNR" id="PIRNR036946"/>
    </source>
</evidence>
<dbReference type="Pfam" id="PF22528">
    <property type="entry name" value="PRMT_C"/>
    <property type="match status" value="1"/>
</dbReference>
<evidence type="ECO:0000313" key="10">
    <source>
        <dbReference type="Proteomes" id="UP000625711"/>
    </source>
</evidence>
<dbReference type="PIRSF" id="PIRSF036946">
    <property type="entry name" value="Arg_N-mtase"/>
    <property type="match status" value="1"/>
</dbReference>
<organism evidence="9 10">
    <name type="scientific">Rhynchophorus ferrugineus</name>
    <name type="common">Red palm weevil</name>
    <name type="synonym">Curculio ferrugineus</name>
    <dbReference type="NCBI Taxonomy" id="354439"/>
    <lineage>
        <taxon>Eukaryota</taxon>
        <taxon>Metazoa</taxon>
        <taxon>Ecdysozoa</taxon>
        <taxon>Arthropoda</taxon>
        <taxon>Hexapoda</taxon>
        <taxon>Insecta</taxon>
        <taxon>Pterygota</taxon>
        <taxon>Neoptera</taxon>
        <taxon>Endopterygota</taxon>
        <taxon>Coleoptera</taxon>
        <taxon>Polyphaga</taxon>
        <taxon>Cucujiformia</taxon>
        <taxon>Curculionidae</taxon>
        <taxon>Dryophthorinae</taxon>
        <taxon>Rhynchophorus</taxon>
    </lineage>
</organism>
<proteinExistence type="inferred from homology"/>
<comment type="function">
    <text evidence="6">Arginine methyltransferase that can both catalyze the formation of omega-N monomethylarginine (MMA) and symmetrical dimethylarginine (sDMA).</text>
</comment>
<evidence type="ECO:0000259" key="8">
    <source>
        <dbReference type="Pfam" id="PF22528"/>
    </source>
</evidence>
<gene>
    <name evidence="9" type="ORF">GWI33_008298</name>
</gene>